<gene>
    <name evidence="2" type="ORF">MRATA1EN1_LOCUS7079</name>
</gene>
<evidence type="ECO:0000313" key="2">
    <source>
        <dbReference type="EMBL" id="CAI9158117.1"/>
    </source>
</evidence>
<evidence type="ECO:0000313" key="3">
    <source>
        <dbReference type="Proteomes" id="UP001176941"/>
    </source>
</evidence>
<feature type="region of interest" description="Disordered" evidence="1">
    <location>
        <begin position="104"/>
        <end position="134"/>
    </location>
</feature>
<accession>A0ABN8Y974</accession>
<organism evidence="2 3">
    <name type="scientific">Rangifer tarandus platyrhynchus</name>
    <name type="common">Svalbard reindeer</name>
    <dbReference type="NCBI Taxonomy" id="3082113"/>
    <lineage>
        <taxon>Eukaryota</taxon>
        <taxon>Metazoa</taxon>
        <taxon>Chordata</taxon>
        <taxon>Craniata</taxon>
        <taxon>Vertebrata</taxon>
        <taxon>Euteleostomi</taxon>
        <taxon>Mammalia</taxon>
        <taxon>Eutheria</taxon>
        <taxon>Laurasiatheria</taxon>
        <taxon>Artiodactyla</taxon>
        <taxon>Ruminantia</taxon>
        <taxon>Pecora</taxon>
        <taxon>Cervidae</taxon>
        <taxon>Odocoileinae</taxon>
        <taxon>Rangifer</taxon>
    </lineage>
</organism>
<protein>
    <submittedName>
        <fullName evidence="2">Uncharacterized protein</fullName>
    </submittedName>
</protein>
<name>A0ABN8Y974_RANTA</name>
<keyword evidence="3" id="KW-1185">Reference proteome</keyword>
<reference evidence="2" key="1">
    <citation type="submission" date="2023-04" db="EMBL/GenBank/DDBJ databases">
        <authorList>
            <consortium name="ELIXIR-Norway"/>
        </authorList>
    </citation>
    <scope>NUCLEOTIDE SEQUENCE [LARGE SCALE GENOMIC DNA]</scope>
</reference>
<proteinExistence type="predicted"/>
<sequence length="190" mass="20566">MREAAGWGNVGNERSQEAGSDRLWRGRIREIVLLFERCVRIHQEDEDSVNDNAQTHGAAWLPGGSGIHAFLGLAPRVRLSPSRWQAGESSKRIAADAGTQMRTLRSQAVGPSDARGATTHRLLSRLGPRGPTMEETGRAQECLQGTLEGTPRVVDVIDPLLPKRDQVDSQGQVASVLLGAECRARSGQIA</sequence>
<evidence type="ECO:0000256" key="1">
    <source>
        <dbReference type="SAM" id="MobiDB-lite"/>
    </source>
</evidence>
<dbReference type="EMBL" id="OX459952">
    <property type="protein sequence ID" value="CAI9158117.1"/>
    <property type="molecule type" value="Genomic_DNA"/>
</dbReference>
<dbReference type="Proteomes" id="UP001176941">
    <property type="component" value="Chromosome 16"/>
</dbReference>